<sequence length="436" mass="47084">MGYMLVFCMLSTFFSMRASGGALSSSSSSNNVHGIGEVFNVMMEGAVGDGRTDDGEAFQRAWLHACRIPSAVVLVPAGRKFSLRPIVFAGPCASKLQLKVEGTIVAMEGPGSGTGDHKAWLEFKNLRDFALVGNGVINGKGRRWWSQVCRPTMKRCNPGSKEPPNGLVFQNCVNVRVSNLRIRDSPKFHLTFTNCDGVRATGLLITAPRNSPNTDGIHLKDCQNVFILNCRIRTGDDCVSIQTGSSLVLIEDIECGPGHGISVGSLGKSRSKACVWGIKVDRATFDRTTNGFRIKSWQGGSGHAHGIMFLNAKMNKVEKPVVIDQYYCDSATPCANETSAVAISEIIIANITGRSSSMMAVDIKCSEHVPCRNVVLQNITVTTESNKDKSTADISCWNAYGFITNITSPMSCSLKPEPAGTGLFDPYRNPTRPLGC</sequence>
<dbReference type="OrthoDB" id="187139at2759"/>
<dbReference type="InterPro" id="IPR006626">
    <property type="entry name" value="PbH1"/>
</dbReference>
<accession>A0A2K1JDB0</accession>
<feature type="active site" evidence="8">
    <location>
        <position position="259"/>
    </location>
</feature>
<feature type="signal peptide" evidence="10">
    <location>
        <begin position="1"/>
        <end position="20"/>
    </location>
</feature>
<evidence type="ECO:0000256" key="3">
    <source>
        <dbReference type="ARBA" id="ARBA00022512"/>
    </source>
</evidence>
<protein>
    <recommendedName>
        <fullName evidence="14">Polygalacturonase</fullName>
    </recommendedName>
</protein>
<evidence type="ECO:0008006" key="14">
    <source>
        <dbReference type="Google" id="ProtNLM"/>
    </source>
</evidence>
<keyword evidence="6 9" id="KW-0326">Glycosidase</keyword>
<comment type="similarity">
    <text evidence="2 9">Belongs to the glycosyl hydrolase 28 family.</text>
</comment>
<dbReference type="SMART" id="SM00710">
    <property type="entry name" value="PbH1"/>
    <property type="match status" value="3"/>
</dbReference>
<dbReference type="EnsemblPlants" id="Pp3c15_15300V3.1">
    <property type="protein sequence ID" value="Pp3c15_15300V3.1"/>
    <property type="gene ID" value="Pp3c15_15300"/>
</dbReference>
<dbReference type="InterPro" id="IPR000743">
    <property type="entry name" value="Glyco_hydro_28"/>
</dbReference>
<dbReference type="EnsemblPlants" id="Pp3c15_15300V3.2">
    <property type="protein sequence ID" value="Pp3c15_15300V3.2"/>
    <property type="gene ID" value="Pp3c15_15300"/>
</dbReference>
<dbReference type="PANTHER" id="PTHR31375">
    <property type="match status" value="1"/>
</dbReference>
<evidence type="ECO:0000256" key="7">
    <source>
        <dbReference type="ARBA" id="ARBA00023316"/>
    </source>
</evidence>
<dbReference type="RefSeq" id="XP_024396405.1">
    <property type="nucleotide sequence ID" value="XM_024540637.2"/>
</dbReference>
<reference evidence="11 13" key="2">
    <citation type="journal article" date="2018" name="Plant J.">
        <title>The Physcomitrella patens chromosome-scale assembly reveals moss genome structure and evolution.</title>
        <authorList>
            <person name="Lang D."/>
            <person name="Ullrich K.K."/>
            <person name="Murat F."/>
            <person name="Fuchs J."/>
            <person name="Jenkins J."/>
            <person name="Haas F.B."/>
            <person name="Piednoel M."/>
            <person name="Gundlach H."/>
            <person name="Van Bel M."/>
            <person name="Meyberg R."/>
            <person name="Vives C."/>
            <person name="Morata J."/>
            <person name="Symeonidi A."/>
            <person name="Hiss M."/>
            <person name="Muchero W."/>
            <person name="Kamisugi Y."/>
            <person name="Saleh O."/>
            <person name="Blanc G."/>
            <person name="Decker E.L."/>
            <person name="van Gessel N."/>
            <person name="Grimwood J."/>
            <person name="Hayes R.D."/>
            <person name="Graham S.W."/>
            <person name="Gunter L.E."/>
            <person name="McDaniel S.F."/>
            <person name="Hoernstein S.N.W."/>
            <person name="Larsson A."/>
            <person name="Li F.W."/>
            <person name="Perroud P.F."/>
            <person name="Phillips J."/>
            <person name="Ranjan P."/>
            <person name="Rokshar D.S."/>
            <person name="Rothfels C.J."/>
            <person name="Schneider L."/>
            <person name="Shu S."/>
            <person name="Stevenson D.W."/>
            <person name="Thummler F."/>
            <person name="Tillich M."/>
            <person name="Villarreal Aguilar J.C."/>
            <person name="Widiez T."/>
            <person name="Wong G.K."/>
            <person name="Wymore A."/>
            <person name="Zhang Y."/>
            <person name="Zimmer A.D."/>
            <person name="Quatrano R.S."/>
            <person name="Mayer K.F.X."/>
            <person name="Goodstein D."/>
            <person name="Casacuberta J.M."/>
            <person name="Vandepoele K."/>
            <person name="Reski R."/>
            <person name="Cuming A.C."/>
            <person name="Tuskan G.A."/>
            <person name="Maumus F."/>
            <person name="Salse J."/>
            <person name="Schmutz J."/>
            <person name="Rensing S.A."/>
        </authorList>
    </citation>
    <scope>NUCLEOTIDE SEQUENCE [LARGE SCALE GENOMIC DNA]</scope>
    <source>
        <strain evidence="12 13">cv. Gransden 2004</strain>
    </source>
</reference>
<evidence type="ECO:0000256" key="6">
    <source>
        <dbReference type="ARBA" id="ARBA00023295"/>
    </source>
</evidence>
<reference evidence="11 13" key="1">
    <citation type="journal article" date="2008" name="Science">
        <title>The Physcomitrella genome reveals evolutionary insights into the conquest of land by plants.</title>
        <authorList>
            <person name="Rensing S."/>
            <person name="Lang D."/>
            <person name="Zimmer A."/>
            <person name="Terry A."/>
            <person name="Salamov A."/>
            <person name="Shapiro H."/>
            <person name="Nishiyama T."/>
            <person name="Perroud P.-F."/>
            <person name="Lindquist E."/>
            <person name="Kamisugi Y."/>
            <person name="Tanahashi T."/>
            <person name="Sakakibara K."/>
            <person name="Fujita T."/>
            <person name="Oishi K."/>
            <person name="Shin-I T."/>
            <person name="Kuroki Y."/>
            <person name="Toyoda A."/>
            <person name="Suzuki Y."/>
            <person name="Hashimoto A."/>
            <person name="Yamaguchi K."/>
            <person name="Sugano A."/>
            <person name="Kohara Y."/>
            <person name="Fujiyama A."/>
            <person name="Anterola A."/>
            <person name="Aoki S."/>
            <person name="Ashton N."/>
            <person name="Barbazuk W.B."/>
            <person name="Barker E."/>
            <person name="Bennetzen J."/>
            <person name="Bezanilla M."/>
            <person name="Blankenship R."/>
            <person name="Cho S.H."/>
            <person name="Dutcher S."/>
            <person name="Estelle M."/>
            <person name="Fawcett J.A."/>
            <person name="Gundlach H."/>
            <person name="Hanada K."/>
            <person name="Heyl A."/>
            <person name="Hicks K.A."/>
            <person name="Hugh J."/>
            <person name="Lohr M."/>
            <person name="Mayer K."/>
            <person name="Melkozernov A."/>
            <person name="Murata T."/>
            <person name="Nelson D."/>
            <person name="Pils B."/>
            <person name="Prigge M."/>
            <person name="Reiss B."/>
            <person name="Renner T."/>
            <person name="Rombauts S."/>
            <person name="Rushton P."/>
            <person name="Sanderfoot A."/>
            <person name="Schween G."/>
            <person name="Shiu S.-H."/>
            <person name="Stueber K."/>
            <person name="Theodoulou F.L."/>
            <person name="Tu H."/>
            <person name="Van de Peer Y."/>
            <person name="Verrier P.J."/>
            <person name="Waters E."/>
            <person name="Wood A."/>
            <person name="Yang L."/>
            <person name="Cove D."/>
            <person name="Cuming A."/>
            <person name="Hasebe M."/>
            <person name="Lucas S."/>
            <person name="Mishler D.B."/>
            <person name="Reski R."/>
            <person name="Grigoriev I."/>
            <person name="Quatrano R.S."/>
            <person name="Boore J.L."/>
        </authorList>
    </citation>
    <scope>NUCLEOTIDE SEQUENCE [LARGE SCALE GENOMIC DNA]</scope>
    <source>
        <strain evidence="12 13">cv. Gransden 2004</strain>
    </source>
</reference>
<feature type="chain" id="PRO_5043158086" description="Polygalacturonase" evidence="10">
    <location>
        <begin position="21"/>
        <end position="436"/>
    </location>
</feature>
<dbReference type="SUPFAM" id="SSF51126">
    <property type="entry name" value="Pectin lyase-like"/>
    <property type="match status" value="1"/>
</dbReference>
<dbReference type="Pfam" id="PF00295">
    <property type="entry name" value="Glyco_hydro_28"/>
    <property type="match status" value="1"/>
</dbReference>
<comment type="subcellular location">
    <subcellularLocation>
        <location evidence="1">Secreted</location>
        <location evidence="1">Cell wall</location>
    </subcellularLocation>
</comment>
<dbReference type="PROSITE" id="PS00502">
    <property type="entry name" value="POLYGALACTURONASE"/>
    <property type="match status" value="1"/>
</dbReference>
<reference evidence="12" key="3">
    <citation type="submission" date="2020-12" db="UniProtKB">
        <authorList>
            <consortium name="EnsemblPlants"/>
        </authorList>
    </citation>
    <scope>IDENTIFICATION</scope>
</reference>
<dbReference type="STRING" id="3218.A0A2K1JDB0"/>
<evidence type="ECO:0000256" key="4">
    <source>
        <dbReference type="ARBA" id="ARBA00022525"/>
    </source>
</evidence>
<dbReference type="KEGG" id="ppp:112292303"/>
<proteinExistence type="inferred from homology"/>
<evidence type="ECO:0000256" key="9">
    <source>
        <dbReference type="RuleBase" id="RU361169"/>
    </source>
</evidence>
<keyword evidence="10" id="KW-0732">Signal</keyword>
<evidence type="ECO:0000256" key="5">
    <source>
        <dbReference type="ARBA" id="ARBA00022801"/>
    </source>
</evidence>
<dbReference type="GO" id="GO:0005975">
    <property type="term" value="P:carbohydrate metabolic process"/>
    <property type="evidence" value="ECO:0007669"/>
    <property type="project" value="InterPro"/>
</dbReference>
<evidence type="ECO:0000256" key="1">
    <source>
        <dbReference type="ARBA" id="ARBA00004191"/>
    </source>
</evidence>
<dbReference type="AlphaFoldDB" id="A0A2K1JDB0"/>
<dbReference type="InterPro" id="IPR011050">
    <property type="entry name" value="Pectin_lyase_fold/virulence"/>
</dbReference>
<evidence type="ECO:0000313" key="13">
    <source>
        <dbReference type="Proteomes" id="UP000006727"/>
    </source>
</evidence>
<evidence type="ECO:0000256" key="10">
    <source>
        <dbReference type="SAM" id="SignalP"/>
    </source>
</evidence>
<dbReference type="Gramene" id="Pp3c15_15300V3.2">
    <property type="protein sequence ID" value="Pp3c15_15300V3.2"/>
    <property type="gene ID" value="Pp3c15_15300"/>
</dbReference>
<evidence type="ECO:0000313" key="11">
    <source>
        <dbReference type="EMBL" id="PNR39509.1"/>
    </source>
</evidence>
<keyword evidence="13" id="KW-1185">Reference proteome</keyword>
<name>A0A2K1JDB0_PHYPA</name>
<dbReference type="GeneID" id="112292303"/>
<dbReference type="GO" id="GO:0004650">
    <property type="term" value="F:polygalacturonase activity"/>
    <property type="evidence" value="ECO:0007669"/>
    <property type="project" value="InterPro"/>
</dbReference>
<evidence type="ECO:0000313" key="12">
    <source>
        <dbReference type="EnsemblPlants" id="Pp3c15_15300V3.1"/>
    </source>
</evidence>
<dbReference type="Gene3D" id="2.160.20.10">
    <property type="entry name" value="Single-stranded right-handed beta-helix, Pectin lyase-like"/>
    <property type="match status" value="1"/>
</dbReference>
<gene>
    <name evidence="12" type="primary">LOC112292303</name>
    <name evidence="11" type="ORF">PHYPA_019787</name>
</gene>
<evidence type="ECO:0000256" key="8">
    <source>
        <dbReference type="PROSITE-ProRule" id="PRU10052"/>
    </source>
</evidence>
<organism evidence="11">
    <name type="scientific">Physcomitrium patens</name>
    <name type="common">Spreading-leaved earth moss</name>
    <name type="synonym">Physcomitrella patens</name>
    <dbReference type="NCBI Taxonomy" id="3218"/>
    <lineage>
        <taxon>Eukaryota</taxon>
        <taxon>Viridiplantae</taxon>
        <taxon>Streptophyta</taxon>
        <taxon>Embryophyta</taxon>
        <taxon>Bryophyta</taxon>
        <taxon>Bryophytina</taxon>
        <taxon>Bryopsida</taxon>
        <taxon>Funariidae</taxon>
        <taxon>Funariales</taxon>
        <taxon>Funariaceae</taxon>
        <taxon>Physcomitrium</taxon>
    </lineage>
</organism>
<keyword evidence="7" id="KW-0961">Cell wall biogenesis/degradation</keyword>
<dbReference type="Gramene" id="Pp3c15_15300V3.1">
    <property type="protein sequence ID" value="Pp3c15_15300V3.1"/>
    <property type="gene ID" value="Pp3c15_15300"/>
</dbReference>
<dbReference type="EMBL" id="ABEU02000015">
    <property type="protein sequence ID" value="PNR39509.1"/>
    <property type="molecule type" value="Genomic_DNA"/>
</dbReference>
<dbReference type="PaxDb" id="3218-PP1S104_31V6.1"/>
<keyword evidence="3" id="KW-0134">Cell wall</keyword>
<keyword evidence="4" id="KW-0964">Secreted</keyword>
<dbReference type="InterPro" id="IPR012334">
    <property type="entry name" value="Pectin_lyas_fold"/>
</dbReference>
<dbReference type="GO" id="GO:0071555">
    <property type="term" value="P:cell wall organization"/>
    <property type="evidence" value="ECO:0007669"/>
    <property type="project" value="UniProtKB-KW"/>
</dbReference>
<dbReference type="Proteomes" id="UP000006727">
    <property type="component" value="Chromosome 15"/>
</dbReference>
<evidence type="ECO:0000256" key="2">
    <source>
        <dbReference type="ARBA" id="ARBA00008834"/>
    </source>
</evidence>
<keyword evidence="5 9" id="KW-0378">Hydrolase</keyword>